<dbReference type="InterPro" id="IPR050090">
    <property type="entry name" value="Tyrosine_recombinase_XerCD"/>
</dbReference>
<feature type="active site" evidence="5">
    <location>
        <position position="164"/>
    </location>
</feature>
<dbReference type="STRING" id="2200.GCA_001571405_00450"/>
<comment type="similarity">
    <text evidence="5">Belongs to the 'phage' integrase family. XerA subfamily.</text>
</comment>
<dbReference type="Gene3D" id="1.10.443.10">
    <property type="entry name" value="Intergrase catalytic core"/>
    <property type="match status" value="1"/>
</dbReference>
<dbReference type="NCBIfam" id="NF040815">
    <property type="entry name" value="recomb_XerA_Arch"/>
    <property type="match status" value="1"/>
</dbReference>
<evidence type="ECO:0000256" key="3">
    <source>
        <dbReference type="ARBA" id="ARBA00023125"/>
    </source>
</evidence>
<evidence type="ECO:0000313" key="8">
    <source>
        <dbReference type="EMBL" id="SDJ97493.1"/>
    </source>
</evidence>
<feature type="active site" evidence="5">
    <location>
        <position position="272"/>
    </location>
</feature>
<evidence type="ECO:0000256" key="4">
    <source>
        <dbReference type="ARBA" id="ARBA00023172"/>
    </source>
</evidence>
<keyword evidence="4 5" id="KW-0233">DNA recombination</keyword>
<dbReference type="SUPFAM" id="SSF56349">
    <property type="entry name" value="DNA breaking-rejoining enzymes"/>
    <property type="match status" value="1"/>
</dbReference>
<dbReference type="Proteomes" id="UP000326500">
    <property type="component" value="Unassembled WGS sequence"/>
</dbReference>
<keyword evidence="3 5" id="KW-0238">DNA-binding</keyword>
<accession>A0A1G8Y463</accession>
<dbReference type="InterPro" id="IPR013762">
    <property type="entry name" value="Integrase-like_cat_sf"/>
</dbReference>
<name>A0A1G8Y463_9EURY</name>
<reference evidence="8 9" key="1">
    <citation type="submission" date="2016-10" db="EMBL/GenBank/DDBJ databases">
        <authorList>
            <person name="Varghese N."/>
            <person name="Submissions S."/>
        </authorList>
    </citation>
    <scope>NUCLEOTIDE SEQUENCE [LARGE SCALE GENOMIC DNA]</scope>
    <source>
        <strain evidence="8 9">DSM 2373</strain>
    </source>
</reference>
<evidence type="ECO:0000256" key="2">
    <source>
        <dbReference type="ARBA" id="ARBA00022908"/>
    </source>
</evidence>
<feature type="active site" evidence="5">
    <location>
        <position position="188"/>
    </location>
</feature>
<dbReference type="HAMAP" id="MF_02055">
    <property type="entry name" value="Recomb_XerA"/>
    <property type="match status" value="1"/>
</dbReference>
<comment type="function">
    <text evidence="5">Site-specific tyrosine recombinase, which acts by catalyzing the cutting and rejoining of the recombining DNA molecules.</text>
</comment>
<dbReference type="Gene3D" id="1.10.150.130">
    <property type="match status" value="1"/>
</dbReference>
<dbReference type="OrthoDB" id="142231at2157"/>
<dbReference type="GO" id="GO:0005737">
    <property type="term" value="C:cytoplasm"/>
    <property type="evidence" value="ECO:0007669"/>
    <property type="project" value="UniProtKB-SubCell"/>
</dbReference>
<evidence type="ECO:0000259" key="7">
    <source>
        <dbReference type="PROSITE" id="PS51900"/>
    </source>
</evidence>
<comment type="subcellular location">
    <subcellularLocation>
        <location evidence="5">Cytoplasm</location>
    </subcellularLocation>
</comment>
<dbReference type="GO" id="GO:0003677">
    <property type="term" value="F:DNA binding"/>
    <property type="evidence" value="ECO:0007669"/>
    <property type="project" value="UniProtKB-UniRule"/>
</dbReference>
<keyword evidence="2 5" id="KW-0229">DNA integration</keyword>
<gene>
    <name evidence="5" type="primary">xerA</name>
    <name evidence="8" type="ORF">SAMN04488571_102208</name>
</gene>
<evidence type="ECO:0000313" key="9">
    <source>
        <dbReference type="Proteomes" id="UP000326500"/>
    </source>
</evidence>
<sequence length="315" mass="36971">MESALFSEWLDRFSNYLRMRNYSPRTIRKYEQTIQRFARYAWLRQHSSPDLVNFDEESLNTAPLDADVNVSAALITDFFSSLSEGRDYKPKTFHRMISTLSSFYRFLYAQGVVVANPMLGVERPRIKNQELKYLKHSQVIRLIKSIPDERDRLIVRLIYATGVRVSELCSINIEDIDFEEQTIRVKGKGDKIRMVFIDAETLDLIDQFIGNKIEGPLFVGQQGNHLSPRTVQHLFRKYAPPGITPHKIRHSYASELYRRSKNLRVVQENLGHSSIKTTEIYLHTDIEERKRVYQQYFPLSNGKDGMLDRSDQEWR</sequence>
<evidence type="ECO:0000256" key="5">
    <source>
        <dbReference type="HAMAP-Rule" id="MF_02055"/>
    </source>
</evidence>
<evidence type="ECO:0000256" key="1">
    <source>
        <dbReference type="ARBA" id="ARBA00022490"/>
    </source>
</evidence>
<dbReference type="PROSITE" id="PS51898">
    <property type="entry name" value="TYR_RECOMBINASE"/>
    <property type="match status" value="1"/>
</dbReference>
<organism evidence="8 9">
    <name type="scientific">Methanoculleus thermophilus</name>
    <dbReference type="NCBI Taxonomy" id="2200"/>
    <lineage>
        <taxon>Archaea</taxon>
        <taxon>Methanobacteriati</taxon>
        <taxon>Methanobacteriota</taxon>
        <taxon>Stenosarchaea group</taxon>
        <taxon>Methanomicrobia</taxon>
        <taxon>Methanomicrobiales</taxon>
        <taxon>Methanomicrobiaceae</taxon>
        <taxon>Methanoculleus</taxon>
    </lineage>
</organism>
<dbReference type="RefSeq" id="WP_066954900.1">
    <property type="nucleotide sequence ID" value="NZ_BCNX01000004.1"/>
</dbReference>
<proteinExistence type="inferred from homology"/>
<keyword evidence="9" id="KW-1185">Reference proteome</keyword>
<dbReference type="EMBL" id="FNFT01000002">
    <property type="protein sequence ID" value="SDJ97493.1"/>
    <property type="molecule type" value="Genomic_DNA"/>
</dbReference>
<dbReference type="InterPro" id="IPR004107">
    <property type="entry name" value="Integrase_SAM-like_N"/>
</dbReference>
<dbReference type="InterPro" id="IPR011010">
    <property type="entry name" value="DNA_brk_join_enz"/>
</dbReference>
<feature type="active site" evidence="5">
    <location>
        <position position="249"/>
    </location>
</feature>
<dbReference type="GO" id="GO:0006313">
    <property type="term" value="P:DNA transposition"/>
    <property type="evidence" value="ECO:0007669"/>
    <property type="project" value="UniProtKB-UniRule"/>
</dbReference>
<dbReference type="InterPro" id="IPR044068">
    <property type="entry name" value="CB"/>
</dbReference>
<evidence type="ECO:0000259" key="6">
    <source>
        <dbReference type="PROSITE" id="PS51898"/>
    </source>
</evidence>
<feature type="active site" evidence="5">
    <location>
        <position position="246"/>
    </location>
</feature>
<feature type="active site" description="O-(3'-phospho-DNA)-tyrosine intermediate" evidence="5">
    <location>
        <position position="281"/>
    </location>
</feature>
<dbReference type="InterPro" id="IPR033686">
    <property type="entry name" value="XerA"/>
</dbReference>
<dbReference type="InterPro" id="IPR010998">
    <property type="entry name" value="Integrase_recombinase_N"/>
</dbReference>
<dbReference type="Pfam" id="PF13495">
    <property type="entry name" value="Phage_int_SAM_4"/>
    <property type="match status" value="1"/>
</dbReference>
<dbReference type="PANTHER" id="PTHR30349">
    <property type="entry name" value="PHAGE INTEGRASE-RELATED"/>
    <property type="match status" value="1"/>
</dbReference>
<dbReference type="GO" id="GO:0009037">
    <property type="term" value="F:tyrosine-based site-specific recombinase activity"/>
    <property type="evidence" value="ECO:0007669"/>
    <property type="project" value="UniProtKB-UniRule"/>
</dbReference>
<dbReference type="PANTHER" id="PTHR30349:SF41">
    <property type="entry name" value="INTEGRASE_RECOMBINASE PROTEIN MJ0367-RELATED"/>
    <property type="match status" value="1"/>
</dbReference>
<dbReference type="AlphaFoldDB" id="A0A1G8Y463"/>
<dbReference type="InterPro" id="IPR002104">
    <property type="entry name" value="Integrase_catalytic"/>
</dbReference>
<dbReference type="Pfam" id="PF00589">
    <property type="entry name" value="Phage_integrase"/>
    <property type="match status" value="1"/>
</dbReference>
<protein>
    <recommendedName>
        <fullName evidence="5">Tyrosine recombinase XerA</fullName>
    </recommendedName>
</protein>
<feature type="domain" description="Core-binding (CB)" evidence="7">
    <location>
        <begin position="4"/>
        <end position="108"/>
    </location>
</feature>
<dbReference type="PROSITE" id="PS51900">
    <property type="entry name" value="CB"/>
    <property type="match status" value="1"/>
</dbReference>
<feature type="domain" description="Tyr recombinase" evidence="6">
    <location>
        <begin position="129"/>
        <end position="294"/>
    </location>
</feature>
<keyword evidence="1 5" id="KW-0963">Cytoplasm</keyword>